<gene>
    <name evidence="2" type="ORF">TPC1_13530</name>
</gene>
<reference evidence="2" key="1">
    <citation type="submission" date="2015-07" db="EMBL/GenBank/DDBJ databases">
        <title>Adaptation to a free-living lifestyle via gene acquisitions in the diplomonad Trepomonas sp. PC1.</title>
        <authorList>
            <person name="Xu F."/>
            <person name="Jerlstrom-Hultqvist J."/>
            <person name="Kolisko M."/>
            <person name="Simpson A.G.B."/>
            <person name="Roger A.J."/>
            <person name="Svard S.G."/>
            <person name="Andersson J.O."/>
        </authorList>
    </citation>
    <scope>NUCLEOTIDE SEQUENCE</scope>
    <source>
        <strain evidence="2">PC1</strain>
    </source>
</reference>
<evidence type="ECO:0000313" key="2">
    <source>
        <dbReference type="EMBL" id="JAP93981.1"/>
    </source>
</evidence>
<proteinExistence type="predicted"/>
<name>A0A146KEX0_9EUKA</name>
<sequence>EVWDDIVILNEILYKSAAELKESIPVFVLFRTKETKSDIISAFDEMENMKNNFSLAYHECELQNDKVCERHKNRAVLLTELATYPYFGKPDTNNMQKFVDRMLQPAFYELESRVQFHQMMEQHKIQQYFMAEGPNMSLFETELAPIKGQFIAAFFQSKEFKFTAFRDDLQISFKNATSLIEFTAKNAFPVFQKLNDDNLHVLLSTFEKTAIFVTNFSNQEKKLIKTYKEKVFKAAELQKFTQWGFGYLNFTQYAKFLEPYNSQTPYVLLYNTAKNLTWVVKQLENQTLTQLLDVKEAEWLQQPSSQQKQQYSRLQTQIKVFGYVKAAAVTGLVMAVGILLKKVFRKGKPELVEQNDEKVEPQKEETEEKIENEYEKQLKKDEAEELIEKVEVEERDEL</sequence>
<dbReference type="EMBL" id="GDID01002625">
    <property type="protein sequence ID" value="JAP93981.1"/>
    <property type="molecule type" value="Transcribed_RNA"/>
</dbReference>
<dbReference type="GO" id="GO:0016853">
    <property type="term" value="F:isomerase activity"/>
    <property type="evidence" value="ECO:0007669"/>
    <property type="project" value="UniProtKB-KW"/>
</dbReference>
<feature type="region of interest" description="Disordered" evidence="1">
    <location>
        <begin position="354"/>
        <end position="375"/>
    </location>
</feature>
<feature type="non-terminal residue" evidence="2">
    <location>
        <position position="1"/>
    </location>
</feature>
<organism evidence="2">
    <name type="scientific">Trepomonas sp. PC1</name>
    <dbReference type="NCBI Taxonomy" id="1076344"/>
    <lineage>
        <taxon>Eukaryota</taxon>
        <taxon>Metamonada</taxon>
        <taxon>Diplomonadida</taxon>
        <taxon>Hexamitidae</taxon>
        <taxon>Hexamitinae</taxon>
        <taxon>Trepomonas</taxon>
    </lineage>
</organism>
<keyword evidence="2" id="KW-0413">Isomerase</keyword>
<accession>A0A146KEX0</accession>
<protein>
    <submittedName>
        <fullName evidence="2">Protein disulfide isomerase</fullName>
    </submittedName>
</protein>
<evidence type="ECO:0000256" key="1">
    <source>
        <dbReference type="SAM" id="MobiDB-lite"/>
    </source>
</evidence>
<dbReference type="AlphaFoldDB" id="A0A146KEX0"/>